<feature type="region of interest" description="Disordered" evidence="7">
    <location>
        <begin position="74"/>
        <end position="101"/>
    </location>
</feature>
<dbReference type="Pfam" id="PF04082">
    <property type="entry name" value="Fungal_trans"/>
    <property type="match status" value="1"/>
</dbReference>
<evidence type="ECO:0000256" key="1">
    <source>
        <dbReference type="ARBA" id="ARBA00004123"/>
    </source>
</evidence>
<reference evidence="9" key="1">
    <citation type="journal article" date="2020" name="Stud. Mycol.">
        <title>101 Dothideomycetes genomes: a test case for predicting lifestyles and emergence of pathogens.</title>
        <authorList>
            <person name="Haridas S."/>
            <person name="Albert R."/>
            <person name="Binder M."/>
            <person name="Bloem J."/>
            <person name="Labutti K."/>
            <person name="Salamov A."/>
            <person name="Andreopoulos B."/>
            <person name="Baker S."/>
            <person name="Barry K."/>
            <person name="Bills G."/>
            <person name="Bluhm B."/>
            <person name="Cannon C."/>
            <person name="Castanera R."/>
            <person name="Culley D."/>
            <person name="Daum C."/>
            <person name="Ezra D."/>
            <person name="Gonzalez J."/>
            <person name="Henrissat B."/>
            <person name="Kuo A."/>
            <person name="Liang C."/>
            <person name="Lipzen A."/>
            <person name="Lutzoni F."/>
            <person name="Magnuson J."/>
            <person name="Mondo S."/>
            <person name="Nolan M."/>
            <person name="Ohm R."/>
            <person name="Pangilinan J."/>
            <person name="Park H.-J."/>
            <person name="Ramirez L."/>
            <person name="Alfaro M."/>
            <person name="Sun H."/>
            <person name="Tritt A."/>
            <person name="Yoshinaga Y."/>
            <person name="Zwiers L.-H."/>
            <person name="Turgeon B."/>
            <person name="Goodwin S."/>
            <person name="Spatafora J."/>
            <person name="Crous P."/>
            <person name="Grigoriev I."/>
        </authorList>
    </citation>
    <scope>NUCLEOTIDE SEQUENCE</scope>
    <source>
        <strain evidence="9">CBS 690.94</strain>
    </source>
</reference>
<evidence type="ECO:0000256" key="5">
    <source>
        <dbReference type="ARBA" id="ARBA00023163"/>
    </source>
</evidence>
<dbReference type="PANTHER" id="PTHR31845">
    <property type="entry name" value="FINGER DOMAIN PROTEIN, PUTATIVE-RELATED"/>
    <property type="match status" value="1"/>
</dbReference>
<evidence type="ECO:0000256" key="4">
    <source>
        <dbReference type="ARBA" id="ARBA00023125"/>
    </source>
</evidence>
<proteinExistence type="predicted"/>
<protein>
    <recommendedName>
        <fullName evidence="8">Zn(2)-C6 fungal-type domain-containing protein</fullName>
    </recommendedName>
</protein>
<dbReference type="InterPro" id="IPR036864">
    <property type="entry name" value="Zn2-C6_fun-type_DNA-bd_sf"/>
</dbReference>
<keyword evidence="3" id="KW-0805">Transcription regulation</keyword>
<dbReference type="GO" id="GO:0000981">
    <property type="term" value="F:DNA-binding transcription factor activity, RNA polymerase II-specific"/>
    <property type="evidence" value="ECO:0007669"/>
    <property type="project" value="InterPro"/>
</dbReference>
<evidence type="ECO:0000313" key="9">
    <source>
        <dbReference type="EMBL" id="KAF2446174.1"/>
    </source>
</evidence>
<accession>A0A9P4PNK4</accession>
<keyword evidence="5" id="KW-0804">Transcription</keyword>
<dbReference type="InterPro" id="IPR001138">
    <property type="entry name" value="Zn2Cys6_DnaBD"/>
</dbReference>
<evidence type="ECO:0000256" key="3">
    <source>
        <dbReference type="ARBA" id="ARBA00023015"/>
    </source>
</evidence>
<dbReference type="CDD" id="cd12148">
    <property type="entry name" value="fungal_TF_MHR"/>
    <property type="match status" value="1"/>
</dbReference>
<feature type="domain" description="Zn(2)-C6 fungal-type" evidence="8">
    <location>
        <begin position="20"/>
        <end position="53"/>
    </location>
</feature>
<dbReference type="OrthoDB" id="3163292at2759"/>
<keyword evidence="2" id="KW-0479">Metal-binding</keyword>
<keyword evidence="10" id="KW-1185">Reference proteome</keyword>
<evidence type="ECO:0000259" key="8">
    <source>
        <dbReference type="PROSITE" id="PS50048"/>
    </source>
</evidence>
<dbReference type="SUPFAM" id="SSF57701">
    <property type="entry name" value="Zn2/Cys6 DNA-binding domain"/>
    <property type="match status" value="1"/>
</dbReference>
<dbReference type="InterPro" id="IPR007219">
    <property type="entry name" value="XnlR_reg_dom"/>
</dbReference>
<feature type="compositionally biased region" description="Basic and acidic residues" evidence="7">
    <location>
        <begin position="74"/>
        <end position="84"/>
    </location>
</feature>
<keyword evidence="4" id="KW-0238">DNA-binding</keyword>
<dbReference type="GO" id="GO:0005634">
    <property type="term" value="C:nucleus"/>
    <property type="evidence" value="ECO:0007669"/>
    <property type="project" value="UniProtKB-SubCell"/>
</dbReference>
<dbReference type="PROSITE" id="PS00463">
    <property type="entry name" value="ZN2_CY6_FUNGAL_1"/>
    <property type="match status" value="1"/>
</dbReference>
<dbReference type="PROSITE" id="PS50048">
    <property type="entry name" value="ZN2_CY6_FUNGAL_2"/>
    <property type="match status" value="1"/>
</dbReference>
<dbReference type="EMBL" id="MU001498">
    <property type="protein sequence ID" value="KAF2446174.1"/>
    <property type="molecule type" value="Genomic_DNA"/>
</dbReference>
<dbReference type="Gene3D" id="4.10.240.10">
    <property type="entry name" value="Zn(2)-C6 fungal-type DNA-binding domain"/>
    <property type="match status" value="1"/>
</dbReference>
<dbReference type="Pfam" id="PF00172">
    <property type="entry name" value="Zn_clus"/>
    <property type="match status" value="1"/>
</dbReference>
<organism evidence="9 10">
    <name type="scientific">Karstenula rhodostoma CBS 690.94</name>
    <dbReference type="NCBI Taxonomy" id="1392251"/>
    <lineage>
        <taxon>Eukaryota</taxon>
        <taxon>Fungi</taxon>
        <taxon>Dikarya</taxon>
        <taxon>Ascomycota</taxon>
        <taxon>Pezizomycotina</taxon>
        <taxon>Dothideomycetes</taxon>
        <taxon>Pleosporomycetidae</taxon>
        <taxon>Pleosporales</taxon>
        <taxon>Massarineae</taxon>
        <taxon>Didymosphaeriaceae</taxon>
        <taxon>Karstenula</taxon>
    </lineage>
</organism>
<dbReference type="PANTHER" id="PTHR31845:SF21">
    <property type="entry name" value="REGULATORY PROTEIN LEU3"/>
    <property type="match status" value="1"/>
</dbReference>
<dbReference type="GO" id="GO:0006351">
    <property type="term" value="P:DNA-templated transcription"/>
    <property type="evidence" value="ECO:0007669"/>
    <property type="project" value="InterPro"/>
</dbReference>
<evidence type="ECO:0000256" key="6">
    <source>
        <dbReference type="ARBA" id="ARBA00023242"/>
    </source>
</evidence>
<comment type="subcellular location">
    <subcellularLocation>
        <location evidence="1">Nucleus</location>
    </subcellularLocation>
</comment>
<dbReference type="InterPro" id="IPR051089">
    <property type="entry name" value="prtT"/>
</dbReference>
<feature type="region of interest" description="Disordered" evidence="7">
    <location>
        <begin position="540"/>
        <end position="569"/>
    </location>
</feature>
<dbReference type="CDD" id="cd00067">
    <property type="entry name" value="GAL4"/>
    <property type="match status" value="1"/>
</dbReference>
<dbReference type="GO" id="GO:0008270">
    <property type="term" value="F:zinc ion binding"/>
    <property type="evidence" value="ECO:0007669"/>
    <property type="project" value="InterPro"/>
</dbReference>
<keyword evidence="6" id="KW-0539">Nucleus</keyword>
<name>A0A9P4PNK4_9PLEO</name>
<dbReference type="Proteomes" id="UP000799764">
    <property type="component" value="Unassembled WGS sequence"/>
</dbReference>
<sequence length="615" mass="68916">MAALGLSGPLGRSIHRPVKTCTECKQVKLRCDSKAKFPAPCSRCQTRNLQCVVDSSFRRTPARRRVEEMAKELETLRNQREDNGFKSTVSPDTHFDSPDSALEQSGTAVVTEFGIKEQYQLEGFVIDKNTAADMIKVFATFYYPHFPVVNPSISISVMYDTAPLLFWTLIAIVASRGPLPQHIALFEHLKAPYLAQLRLEILTAPVPLQTIQALIHLIMWPLPSPRQSHDCTWLYCGVTINAALYMGLHHSKPSQSLRSIGVPSGSPRARASTWLGCFLASTSVGMHIGVSPHINETTELATIENFVRTYPIPPEFAYQVMVHHIMARFTTIVLENSQETVSQSLVKLIDTELDSLKSRFPTPWSPRIEMAVLVAKLHLYTMTIIRMQDVTSREVLMKNGYSVALRIVYLSDQGLFHRSDDYPEIPAGFLQQTCPKNYFRALMLAAVFLLRFFALNINASAEEQETAKNHIAIAQRFFTAGAHDATDEKARAALVIEVLSRQQPMDIDSTKLKIDDRMGASIVFDAITRGHELRNIKADVEEQTSPQDNGDHQQQPIADMPPPPVVPEFNDYAEMTQADISAMSDFDIPLDFNALPQDLWGDSMWGMFGTFAPPY</sequence>
<feature type="compositionally biased region" description="Polar residues" evidence="7">
    <location>
        <begin position="543"/>
        <end position="556"/>
    </location>
</feature>
<evidence type="ECO:0000313" key="10">
    <source>
        <dbReference type="Proteomes" id="UP000799764"/>
    </source>
</evidence>
<evidence type="ECO:0000256" key="2">
    <source>
        <dbReference type="ARBA" id="ARBA00022723"/>
    </source>
</evidence>
<dbReference type="AlphaFoldDB" id="A0A9P4PNK4"/>
<evidence type="ECO:0000256" key="7">
    <source>
        <dbReference type="SAM" id="MobiDB-lite"/>
    </source>
</evidence>
<gene>
    <name evidence="9" type="ORF">P171DRAFT_471777</name>
</gene>
<comment type="caution">
    <text evidence="9">The sequence shown here is derived from an EMBL/GenBank/DDBJ whole genome shotgun (WGS) entry which is preliminary data.</text>
</comment>
<dbReference type="GO" id="GO:0000976">
    <property type="term" value="F:transcription cis-regulatory region binding"/>
    <property type="evidence" value="ECO:0007669"/>
    <property type="project" value="TreeGrafter"/>
</dbReference>
<dbReference type="SMART" id="SM00066">
    <property type="entry name" value="GAL4"/>
    <property type="match status" value="1"/>
</dbReference>